<sequence length="86" mass="10567">MKICEWRNAGRRLEIFGIPVVLFALYFAWFQWPETSTLWGVTILIIFFRILSFFGFTITVLWQRLVSLLRGRQLTGRPWWYRRFFE</sequence>
<evidence type="ECO:0000256" key="1">
    <source>
        <dbReference type="SAM" id="Phobius"/>
    </source>
</evidence>
<evidence type="ECO:0000313" key="2">
    <source>
        <dbReference type="EMBL" id="AXF78939.1"/>
    </source>
</evidence>
<feature type="transmembrane region" description="Helical" evidence="1">
    <location>
        <begin position="12"/>
        <end position="32"/>
    </location>
</feature>
<proteinExistence type="predicted"/>
<name>A0A345CZS2_9GAMM</name>
<feature type="transmembrane region" description="Helical" evidence="1">
    <location>
        <begin position="38"/>
        <end position="62"/>
    </location>
</feature>
<dbReference type="EMBL" id="CP013971">
    <property type="protein sequence ID" value="AXF78939.1"/>
    <property type="molecule type" value="Genomic_DNA"/>
</dbReference>
<protein>
    <submittedName>
        <fullName evidence="2">Conjugal transfer protein</fullName>
    </submittedName>
</protein>
<geneLocation type="plasmid" evidence="2 4">
    <name>unnamed1</name>
</geneLocation>
<reference evidence="4" key="2">
    <citation type="submission" date="2016-01" db="EMBL/GenBank/DDBJ databases">
        <authorList>
            <person name="Shapiro L."/>
        </authorList>
    </citation>
    <scope>NUCLEOTIDE SEQUENCE [LARGE SCALE GENOMIC DNA]</scope>
    <source>
        <strain evidence="4">MDcuke</strain>
        <plasmid evidence="4">unnamed1</plasmid>
    </source>
</reference>
<dbReference type="Proteomes" id="UP000264980">
    <property type="component" value="Plasmid unnamed1"/>
</dbReference>
<gene>
    <name evidence="2" type="ORF">AV903_26070</name>
    <name evidence="3" type="ORF">AV903_26450</name>
</gene>
<reference evidence="2 4" key="1">
    <citation type="submission" date="2016-01" db="EMBL/GenBank/DDBJ databases">
        <authorList>
            <person name="Oliw E.H."/>
        </authorList>
    </citation>
    <scope>NUCLEOTIDE SEQUENCE [LARGE SCALE GENOMIC DNA]</scope>
    <source>
        <strain evidence="2 4">MDcuke</strain>
        <plasmid evidence="2 4">unnamed1</plasmid>
    </source>
</reference>
<accession>A0A345CZS2</accession>
<dbReference type="EMBL" id="CP013971">
    <property type="protein sequence ID" value="AXF79000.1"/>
    <property type="molecule type" value="Genomic_DNA"/>
</dbReference>
<dbReference type="AlphaFoldDB" id="A0A345CZS2"/>
<dbReference type="RefSeq" id="WP_233480932.1">
    <property type="nucleotide sequence ID" value="NZ_CP013971.1"/>
</dbReference>
<dbReference type="InterPro" id="IPR047756">
    <property type="entry name" value="IcmT-like"/>
</dbReference>
<keyword evidence="1" id="KW-0472">Membrane</keyword>
<dbReference type="NCBIfam" id="NF038220">
    <property type="entry name" value="IcmT_TraK"/>
    <property type="match status" value="1"/>
</dbReference>
<keyword evidence="1" id="KW-0812">Transmembrane</keyword>
<keyword evidence="1" id="KW-1133">Transmembrane helix</keyword>
<evidence type="ECO:0000313" key="4">
    <source>
        <dbReference type="Proteomes" id="UP000264980"/>
    </source>
</evidence>
<keyword evidence="2" id="KW-0614">Plasmid</keyword>
<evidence type="ECO:0000313" key="3">
    <source>
        <dbReference type="EMBL" id="AXF79000.1"/>
    </source>
</evidence>
<organism evidence="2 4">
    <name type="scientific">Erwinia tracheiphila</name>
    <dbReference type="NCBI Taxonomy" id="65700"/>
    <lineage>
        <taxon>Bacteria</taxon>
        <taxon>Pseudomonadati</taxon>
        <taxon>Pseudomonadota</taxon>
        <taxon>Gammaproteobacteria</taxon>
        <taxon>Enterobacterales</taxon>
        <taxon>Erwiniaceae</taxon>
        <taxon>Erwinia</taxon>
    </lineage>
</organism>